<accession>A0A7W8E2I4</accession>
<dbReference type="InterPro" id="IPR001624">
    <property type="entry name" value="FliE"/>
</dbReference>
<name>A0A7W8E2I4_9BACT</name>
<dbReference type="PANTHER" id="PTHR34653:SF1">
    <property type="entry name" value="FLAGELLAR HOOK-BASAL BODY COMPLEX PROTEIN FLIE"/>
    <property type="match status" value="1"/>
</dbReference>
<keyword evidence="6" id="KW-0966">Cell projection</keyword>
<dbReference type="AlphaFoldDB" id="A0A7W8E2I4"/>
<evidence type="ECO:0000256" key="4">
    <source>
        <dbReference type="HAMAP-Rule" id="MF_00724"/>
    </source>
</evidence>
<keyword evidence="6" id="KW-0282">Flagellum</keyword>
<sequence>MSIGMPIGLGPLTSLPSSLSSLAGGLGSSSDSGSFGDVLKGAINQVSNLQGSAEAQVGTLLQGGNADMSKVMVSVEKADVAFQLMMQVRNKIVTAYQDIEKMQF</sequence>
<evidence type="ECO:0000256" key="1">
    <source>
        <dbReference type="ARBA" id="ARBA00004117"/>
    </source>
</evidence>
<evidence type="ECO:0000313" key="7">
    <source>
        <dbReference type="Proteomes" id="UP000540989"/>
    </source>
</evidence>
<evidence type="ECO:0000256" key="5">
    <source>
        <dbReference type="NCBIfam" id="TIGR00205"/>
    </source>
</evidence>
<dbReference type="NCBIfam" id="TIGR00205">
    <property type="entry name" value="fliE"/>
    <property type="match status" value="1"/>
</dbReference>
<comment type="similarity">
    <text evidence="2 4">Belongs to the FliE family.</text>
</comment>
<dbReference type="GO" id="GO:0005198">
    <property type="term" value="F:structural molecule activity"/>
    <property type="evidence" value="ECO:0007669"/>
    <property type="project" value="UniProtKB-UniRule"/>
</dbReference>
<dbReference type="RefSeq" id="WP_221312493.1">
    <property type="nucleotide sequence ID" value="NZ_JACHIP010000001.1"/>
</dbReference>
<proteinExistence type="inferred from homology"/>
<keyword evidence="7" id="KW-1185">Reference proteome</keyword>
<dbReference type="PRINTS" id="PR01006">
    <property type="entry name" value="FLGHOOKFLIE"/>
</dbReference>
<dbReference type="GO" id="GO:0009425">
    <property type="term" value="C:bacterial-type flagellum basal body"/>
    <property type="evidence" value="ECO:0007669"/>
    <property type="project" value="UniProtKB-SubCell"/>
</dbReference>
<dbReference type="Pfam" id="PF02049">
    <property type="entry name" value="FliE"/>
    <property type="match status" value="1"/>
</dbReference>
<dbReference type="PANTHER" id="PTHR34653">
    <property type="match status" value="1"/>
</dbReference>
<keyword evidence="3 4" id="KW-0975">Bacterial flagellum</keyword>
<protein>
    <recommendedName>
        <fullName evidence="4 5">Flagellar hook-basal body complex protein FliE</fullName>
    </recommendedName>
</protein>
<dbReference type="EMBL" id="JACHIP010000001">
    <property type="protein sequence ID" value="MBB5056401.1"/>
    <property type="molecule type" value="Genomic_DNA"/>
</dbReference>
<dbReference type="GO" id="GO:0071973">
    <property type="term" value="P:bacterial-type flagellum-dependent cell motility"/>
    <property type="evidence" value="ECO:0007669"/>
    <property type="project" value="InterPro"/>
</dbReference>
<comment type="caution">
    <text evidence="6">The sequence shown here is derived from an EMBL/GenBank/DDBJ whole genome shotgun (WGS) entry which is preliminary data.</text>
</comment>
<dbReference type="HAMAP" id="MF_00724">
    <property type="entry name" value="FliE"/>
    <property type="match status" value="1"/>
</dbReference>
<reference evidence="6 7" key="1">
    <citation type="submission" date="2020-08" db="EMBL/GenBank/DDBJ databases">
        <title>Genomic Encyclopedia of Type Strains, Phase IV (KMG-V): Genome sequencing to study the core and pangenomes of soil and plant-associated prokaryotes.</title>
        <authorList>
            <person name="Whitman W."/>
        </authorList>
    </citation>
    <scope>NUCLEOTIDE SEQUENCE [LARGE SCALE GENOMIC DNA]</scope>
    <source>
        <strain evidence="6 7">M8UP14</strain>
    </source>
</reference>
<comment type="subcellular location">
    <subcellularLocation>
        <location evidence="1 4">Bacterial flagellum basal body</location>
    </subcellularLocation>
</comment>
<evidence type="ECO:0000256" key="3">
    <source>
        <dbReference type="ARBA" id="ARBA00023143"/>
    </source>
</evidence>
<evidence type="ECO:0000313" key="6">
    <source>
        <dbReference type="EMBL" id="MBB5056401.1"/>
    </source>
</evidence>
<dbReference type="GO" id="GO:0003774">
    <property type="term" value="F:cytoskeletal motor activity"/>
    <property type="evidence" value="ECO:0007669"/>
    <property type="project" value="InterPro"/>
</dbReference>
<gene>
    <name evidence="4" type="primary">fliE</name>
    <name evidence="6" type="ORF">HDF16_001070</name>
</gene>
<evidence type="ECO:0000256" key="2">
    <source>
        <dbReference type="ARBA" id="ARBA00009272"/>
    </source>
</evidence>
<organism evidence="6 7">
    <name type="scientific">Granulicella aggregans</name>
    <dbReference type="NCBI Taxonomy" id="474949"/>
    <lineage>
        <taxon>Bacteria</taxon>
        <taxon>Pseudomonadati</taxon>
        <taxon>Acidobacteriota</taxon>
        <taxon>Terriglobia</taxon>
        <taxon>Terriglobales</taxon>
        <taxon>Acidobacteriaceae</taxon>
        <taxon>Granulicella</taxon>
    </lineage>
</organism>
<dbReference type="Proteomes" id="UP000540989">
    <property type="component" value="Unassembled WGS sequence"/>
</dbReference>
<keyword evidence="6" id="KW-0969">Cilium</keyword>